<comment type="caution">
    <text evidence="2">The sequence shown here is derived from an EMBL/GenBank/DDBJ whole genome shotgun (WGS) entry which is preliminary data.</text>
</comment>
<dbReference type="Gene3D" id="3.40.50.2000">
    <property type="entry name" value="Glycogen Phosphorylase B"/>
    <property type="match status" value="2"/>
</dbReference>
<evidence type="ECO:0000259" key="1">
    <source>
        <dbReference type="Pfam" id="PF00534"/>
    </source>
</evidence>
<accession>A0A6V8P7N3</accession>
<dbReference type="Pfam" id="PF00534">
    <property type="entry name" value="Glycos_transf_1"/>
    <property type="match status" value="1"/>
</dbReference>
<reference evidence="2 3" key="1">
    <citation type="journal article" date="2020" name="Front. Microbiol.">
        <title>Single-cell genomics of novel Actinobacteria with the Wood-Ljungdahl pathway discovered in a serpentinizing system.</title>
        <authorList>
            <person name="Merino N."/>
            <person name="Kawai M."/>
            <person name="Boyd E.S."/>
            <person name="Colman D.R."/>
            <person name="McGlynn S.E."/>
            <person name="Nealson K.H."/>
            <person name="Kurokawa K."/>
            <person name="Hongoh Y."/>
        </authorList>
    </citation>
    <scope>NUCLEOTIDE SEQUENCE [LARGE SCALE GENOMIC DNA]</scope>
    <source>
        <strain evidence="2 3">S33</strain>
    </source>
</reference>
<dbReference type="PANTHER" id="PTHR45947:SF3">
    <property type="entry name" value="SULFOQUINOVOSYL TRANSFERASE SQD2"/>
    <property type="match status" value="1"/>
</dbReference>
<dbReference type="GO" id="GO:0016757">
    <property type="term" value="F:glycosyltransferase activity"/>
    <property type="evidence" value="ECO:0007669"/>
    <property type="project" value="InterPro"/>
</dbReference>
<keyword evidence="3" id="KW-1185">Reference proteome</keyword>
<dbReference type="InterPro" id="IPR001296">
    <property type="entry name" value="Glyco_trans_1"/>
</dbReference>
<evidence type="ECO:0000313" key="2">
    <source>
        <dbReference type="EMBL" id="GFP28020.1"/>
    </source>
</evidence>
<name>A0A6V8P7N3_9ACTN</name>
<dbReference type="AlphaFoldDB" id="A0A6V8P7N3"/>
<dbReference type="SUPFAM" id="SSF53756">
    <property type="entry name" value="UDP-Glycosyltransferase/glycogen phosphorylase"/>
    <property type="match status" value="1"/>
</dbReference>
<dbReference type="EMBL" id="BLRY01000099">
    <property type="protein sequence ID" value="GFP28020.1"/>
    <property type="molecule type" value="Genomic_DNA"/>
</dbReference>
<evidence type="ECO:0000313" key="3">
    <source>
        <dbReference type="Proteomes" id="UP000591948"/>
    </source>
</evidence>
<gene>
    <name evidence="2" type="ORF">HKBW3S33_01437</name>
</gene>
<feature type="domain" description="Glycosyl transferase family 1" evidence="1">
    <location>
        <begin position="195"/>
        <end position="351"/>
    </location>
</feature>
<sequence>MRVLVVSHTYMVRINRDKLYELARHDDVEVYLITPKKWDTGMHLLESKQFEGENIRVIPLRTMLAGNEAFYFYLPSYFFQIRKIRPDIIHVEQGAGAFSYFQTLIARKVFAREAKCLFFTWVNCEVGNRFPLSFFERFNLSHSDYAICGNREAADLLRRKGFEKPIKVLPQLGVDTELFRKKDANDLKTRLGFEHFTIGFIGRLVREKGVLDLVEAVSRLKVPFHLLIVGSGDLKEAILRRAAESGISEKVKIVDSVPHEQVVDYLNCLDVLVLPSRTTQNWKEQFGHVLIEAMACEVPVIGSSSGEIPNVIGDAGLIFEEGSVEDLCRKLESLMKNGQVRSRLASAGRERVLRKYTHQEIAQEMLKVFRELIALGQSIAEEEWVEVDESEPRP</sequence>
<dbReference type="InterPro" id="IPR050194">
    <property type="entry name" value="Glycosyltransferase_grp1"/>
</dbReference>
<dbReference type="PANTHER" id="PTHR45947">
    <property type="entry name" value="SULFOQUINOVOSYL TRANSFERASE SQD2"/>
    <property type="match status" value="1"/>
</dbReference>
<dbReference type="Proteomes" id="UP000591948">
    <property type="component" value="Unassembled WGS sequence"/>
</dbReference>
<organism evidence="2 3">
    <name type="scientific">Candidatus Hakubella thermalkaliphila</name>
    <dbReference type="NCBI Taxonomy" id="2754717"/>
    <lineage>
        <taxon>Bacteria</taxon>
        <taxon>Bacillati</taxon>
        <taxon>Actinomycetota</taxon>
        <taxon>Actinomycetota incertae sedis</taxon>
        <taxon>Candidatus Hakubellales</taxon>
        <taxon>Candidatus Hakubellaceae</taxon>
        <taxon>Candidatus Hakubella</taxon>
    </lineage>
</organism>
<dbReference type="RefSeq" id="WP_176233595.1">
    <property type="nucleotide sequence ID" value="NZ_BLRY01000099.1"/>
</dbReference>
<protein>
    <recommendedName>
        <fullName evidence="1">Glycosyl transferase family 1 domain-containing protein</fullName>
    </recommendedName>
</protein>
<proteinExistence type="predicted"/>